<name>A0A0C9ZLY3_9AGAM</name>
<proteinExistence type="predicted"/>
<gene>
    <name evidence="1" type="ORF">PISMIDRAFT_8674</name>
</gene>
<evidence type="ECO:0000313" key="1">
    <source>
        <dbReference type="EMBL" id="KIK26899.1"/>
    </source>
</evidence>
<keyword evidence="2" id="KW-1185">Reference proteome</keyword>
<dbReference type="AlphaFoldDB" id="A0A0C9ZLY3"/>
<protein>
    <submittedName>
        <fullName evidence="1">Uncharacterized protein</fullName>
    </submittedName>
</protein>
<dbReference type="HOGENOM" id="CLU_117309_0_0_1"/>
<accession>A0A0C9ZLY3</accession>
<sequence>MSSQPPFDLVFARAPTITMVDNDLIINVDGFVSDWDTYTFSLNVHSPGNKRIVIRLKNPELTRCHEEVRSPYAQRIHLDVGDPVKTELNDDPIKLGPDEDIKPSGPDLALADCQNTCIQPFFSCTGNPDIKPGEPNVPWKYYIRPFDQSLIPYELTRRKRSVDVADVADENQNSVKHLKTL</sequence>
<dbReference type="EMBL" id="KN833699">
    <property type="protein sequence ID" value="KIK26899.1"/>
    <property type="molecule type" value="Genomic_DNA"/>
</dbReference>
<organism evidence="1 2">
    <name type="scientific">Pisolithus microcarpus 441</name>
    <dbReference type="NCBI Taxonomy" id="765257"/>
    <lineage>
        <taxon>Eukaryota</taxon>
        <taxon>Fungi</taxon>
        <taxon>Dikarya</taxon>
        <taxon>Basidiomycota</taxon>
        <taxon>Agaricomycotina</taxon>
        <taxon>Agaricomycetes</taxon>
        <taxon>Agaricomycetidae</taxon>
        <taxon>Boletales</taxon>
        <taxon>Sclerodermatineae</taxon>
        <taxon>Pisolithaceae</taxon>
        <taxon>Pisolithus</taxon>
    </lineage>
</organism>
<evidence type="ECO:0000313" key="2">
    <source>
        <dbReference type="Proteomes" id="UP000054018"/>
    </source>
</evidence>
<reference evidence="2" key="2">
    <citation type="submission" date="2015-01" db="EMBL/GenBank/DDBJ databases">
        <title>Evolutionary Origins and Diversification of the Mycorrhizal Mutualists.</title>
        <authorList>
            <consortium name="DOE Joint Genome Institute"/>
            <consortium name="Mycorrhizal Genomics Consortium"/>
            <person name="Kohler A."/>
            <person name="Kuo A."/>
            <person name="Nagy L.G."/>
            <person name="Floudas D."/>
            <person name="Copeland A."/>
            <person name="Barry K.W."/>
            <person name="Cichocki N."/>
            <person name="Veneault-Fourrey C."/>
            <person name="LaButti K."/>
            <person name="Lindquist E.A."/>
            <person name="Lipzen A."/>
            <person name="Lundell T."/>
            <person name="Morin E."/>
            <person name="Murat C."/>
            <person name="Riley R."/>
            <person name="Ohm R."/>
            <person name="Sun H."/>
            <person name="Tunlid A."/>
            <person name="Henrissat B."/>
            <person name="Grigoriev I.V."/>
            <person name="Hibbett D.S."/>
            <person name="Martin F."/>
        </authorList>
    </citation>
    <scope>NUCLEOTIDE SEQUENCE [LARGE SCALE GENOMIC DNA]</scope>
    <source>
        <strain evidence="2">441</strain>
    </source>
</reference>
<dbReference type="Proteomes" id="UP000054018">
    <property type="component" value="Unassembled WGS sequence"/>
</dbReference>
<dbReference type="OrthoDB" id="2672222at2759"/>
<reference evidence="1 2" key="1">
    <citation type="submission" date="2014-04" db="EMBL/GenBank/DDBJ databases">
        <authorList>
            <consortium name="DOE Joint Genome Institute"/>
            <person name="Kuo A."/>
            <person name="Kohler A."/>
            <person name="Costa M.D."/>
            <person name="Nagy L.G."/>
            <person name="Floudas D."/>
            <person name="Copeland A."/>
            <person name="Barry K.W."/>
            <person name="Cichocki N."/>
            <person name="Veneault-Fourrey C."/>
            <person name="LaButti K."/>
            <person name="Lindquist E.A."/>
            <person name="Lipzen A."/>
            <person name="Lundell T."/>
            <person name="Morin E."/>
            <person name="Murat C."/>
            <person name="Sun H."/>
            <person name="Tunlid A."/>
            <person name="Henrissat B."/>
            <person name="Grigoriev I.V."/>
            <person name="Hibbett D.S."/>
            <person name="Martin F."/>
            <person name="Nordberg H.P."/>
            <person name="Cantor M.N."/>
            <person name="Hua S.X."/>
        </authorList>
    </citation>
    <scope>NUCLEOTIDE SEQUENCE [LARGE SCALE GENOMIC DNA]</scope>
    <source>
        <strain evidence="1 2">441</strain>
    </source>
</reference>